<dbReference type="FunFam" id="1.10.8.270:FF:000007">
    <property type="entry name" value="TBC1 domain family member 10A"/>
    <property type="match status" value="1"/>
</dbReference>
<feature type="domain" description="Rab-GAP TBC" evidence="4">
    <location>
        <begin position="84"/>
        <end position="272"/>
    </location>
</feature>
<dbReference type="Pfam" id="PF00566">
    <property type="entry name" value="RabGAP-TBC"/>
    <property type="match status" value="1"/>
</dbReference>
<dbReference type="SMART" id="SM00164">
    <property type="entry name" value="TBC"/>
    <property type="match status" value="1"/>
</dbReference>
<dbReference type="GO" id="GO:0005096">
    <property type="term" value="F:GTPase activator activity"/>
    <property type="evidence" value="ECO:0007669"/>
    <property type="project" value="UniProtKB-KW"/>
</dbReference>
<feature type="region of interest" description="Disordered" evidence="3">
    <location>
        <begin position="1"/>
        <end position="24"/>
    </location>
</feature>
<sequence length="366" mass="42878">MPAMDIEEQSEDLEGIEEPQEQEQPDKYGFFGSQHATTDVRNLVSKLPPEVIRRRELKWRHMLENWDLFTSKKFSKVRDRCRKGIPSSMRMSAWQYLCGGQFRKEKRKGLFEQLDAQSGDPSHVEDIRKDLHRQFPQHEIFMKKENLGQQELFRLLKAYSILRPEVGYCQAQAPVASLLLMHMPTEDAFFSFVEICDKYLNGYYSPGLETIQLDGLILFGLLRKFSPQAYHQLTKLEVGPMLVMTEWFLCVFTRTLPWPCVLRVFDMFLCEGIRVLFKVGVVLIDSTLGSHSISKAELRKRYPSAFELLECLKHAGDNLEEDAFIQQVVDLELKREDLVREHERQIAKKEKEERERQKKALKAKRS</sequence>
<dbReference type="FunFam" id="1.10.472.80:FF:000008">
    <property type="entry name" value="TBC1 domain family member 10A"/>
    <property type="match status" value="1"/>
</dbReference>
<reference evidence="5" key="1">
    <citation type="submission" date="2021-01" db="UniProtKB">
        <authorList>
            <consortium name="EnsemblMetazoa"/>
        </authorList>
    </citation>
    <scope>IDENTIFICATION</scope>
</reference>
<evidence type="ECO:0000259" key="4">
    <source>
        <dbReference type="PROSITE" id="PS50086"/>
    </source>
</evidence>
<evidence type="ECO:0000256" key="2">
    <source>
        <dbReference type="SAM" id="Coils"/>
    </source>
</evidence>
<feature type="coiled-coil region" evidence="2">
    <location>
        <begin position="328"/>
        <end position="364"/>
    </location>
</feature>
<dbReference type="PANTHER" id="PTHR47219">
    <property type="entry name" value="RAB GTPASE-ACTIVATING PROTEIN 1-LIKE"/>
    <property type="match status" value="1"/>
</dbReference>
<dbReference type="GO" id="GO:0031267">
    <property type="term" value="F:small GTPase binding"/>
    <property type="evidence" value="ECO:0007669"/>
    <property type="project" value="TreeGrafter"/>
</dbReference>
<dbReference type="FunFam" id="1.10.10.750:FF:000001">
    <property type="entry name" value="TBC1 domain family member 10A"/>
    <property type="match status" value="1"/>
</dbReference>
<evidence type="ECO:0000313" key="5">
    <source>
        <dbReference type="EnsemblMetazoa" id="XP_022667550"/>
    </source>
</evidence>
<organism evidence="5 6">
    <name type="scientific">Varroa destructor</name>
    <name type="common">Honeybee mite</name>
    <dbReference type="NCBI Taxonomy" id="109461"/>
    <lineage>
        <taxon>Eukaryota</taxon>
        <taxon>Metazoa</taxon>
        <taxon>Ecdysozoa</taxon>
        <taxon>Arthropoda</taxon>
        <taxon>Chelicerata</taxon>
        <taxon>Arachnida</taxon>
        <taxon>Acari</taxon>
        <taxon>Parasitiformes</taxon>
        <taxon>Mesostigmata</taxon>
        <taxon>Gamasina</taxon>
        <taxon>Dermanyssoidea</taxon>
        <taxon>Varroidae</taxon>
        <taxon>Varroa</taxon>
    </lineage>
</organism>
<dbReference type="InterPro" id="IPR000195">
    <property type="entry name" value="Rab-GAP-TBC_dom"/>
</dbReference>
<dbReference type="Gene3D" id="1.10.10.750">
    <property type="entry name" value="Ypt/Rab-GAP domain of gyp1p, domain 1"/>
    <property type="match status" value="1"/>
</dbReference>
<dbReference type="EnsemblMetazoa" id="XM_022811815">
    <property type="protein sequence ID" value="XP_022667550"/>
    <property type="gene ID" value="LOC111253023"/>
</dbReference>
<dbReference type="AlphaFoldDB" id="A0A7M7KJ02"/>
<dbReference type="OMA" id="QICHKYL"/>
<dbReference type="Gene3D" id="1.10.472.80">
    <property type="entry name" value="Ypt/Rab-GAP domain of gyp1p, domain 3"/>
    <property type="match status" value="1"/>
</dbReference>
<dbReference type="Gene3D" id="1.10.8.270">
    <property type="entry name" value="putative rabgap domain of human tbc1 domain family member 14 like domains"/>
    <property type="match status" value="1"/>
</dbReference>
<dbReference type="InParanoid" id="A0A7M7KJ02"/>
<evidence type="ECO:0000313" key="6">
    <source>
        <dbReference type="Proteomes" id="UP000594260"/>
    </source>
</evidence>
<keyword evidence="2" id="KW-0175">Coiled coil</keyword>
<dbReference type="InterPro" id="IPR050302">
    <property type="entry name" value="Rab_GAP_TBC_domain"/>
</dbReference>
<dbReference type="PROSITE" id="PS50086">
    <property type="entry name" value="TBC_RABGAP"/>
    <property type="match status" value="1"/>
</dbReference>
<proteinExistence type="predicted"/>
<dbReference type="SUPFAM" id="SSF47923">
    <property type="entry name" value="Ypt/Rab-GAP domain of gyp1p"/>
    <property type="match status" value="2"/>
</dbReference>
<name>A0A7M7KJ02_VARDE</name>
<evidence type="ECO:0000256" key="1">
    <source>
        <dbReference type="ARBA" id="ARBA00022468"/>
    </source>
</evidence>
<dbReference type="RefSeq" id="XP_022667550.1">
    <property type="nucleotide sequence ID" value="XM_022811815.1"/>
</dbReference>
<keyword evidence="6" id="KW-1185">Reference proteome</keyword>
<dbReference type="GeneID" id="111253023"/>
<feature type="compositionally biased region" description="Acidic residues" evidence="3">
    <location>
        <begin position="1"/>
        <end position="23"/>
    </location>
</feature>
<dbReference type="PANTHER" id="PTHR47219:SF4">
    <property type="entry name" value="TBC1 DOMAIN FAMILY MEMBER 10A"/>
    <property type="match status" value="1"/>
</dbReference>
<dbReference type="GO" id="GO:0005886">
    <property type="term" value="C:plasma membrane"/>
    <property type="evidence" value="ECO:0007669"/>
    <property type="project" value="UniProtKB-ARBA"/>
</dbReference>
<evidence type="ECO:0000256" key="3">
    <source>
        <dbReference type="SAM" id="MobiDB-lite"/>
    </source>
</evidence>
<dbReference type="InterPro" id="IPR035969">
    <property type="entry name" value="Rab-GAP_TBC_sf"/>
</dbReference>
<keyword evidence="1" id="KW-0343">GTPase activation</keyword>
<dbReference type="OrthoDB" id="159449at2759"/>
<dbReference type="Proteomes" id="UP000594260">
    <property type="component" value="Unplaced"/>
</dbReference>
<accession>A0A7M7KJ02</accession>
<protein>
    <recommendedName>
        <fullName evidence="4">Rab-GAP TBC domain-containing protein</fullName>
    </recommendedName>
</protein>
<dbReference type="FunCoup" id="A0A7M7KJ02">
    <property type="interactions" value="567"/>
</dbReference>
<dbReference type="KEGG" id="vde:111253023"/>